<keyword evidence="1 2" id="KW-0129">CBS domain</keyword>
<name>D0LYX6_HALO1</name>
<sequence length="149" mass="15977">MPKVRDIMTEKVITVSPEAQVQHAVWSLSAKGISGAPVQDAEGRVVGVLSRSDLVDTEAHQLVAGDTPVSEAMTAHIWSVHPDAPASDAVLLMVEKEIHRLMVMDEERSLVGVITSMDIMKALVAGHDLRPPGRESMPLPRVSAVQGDS</sequence>
<dbReference type="InterPro" id="IPR046342">
    <property type="entry name" value="CBS_dom_sf"/>
</dbReference>
<evidence type="ECO:0000256" key="2">
    <source>
        <dbReference type="PROSITE-ProRule" id="PRU00703"/>
    </source>
</evidence>
<dbReference type="Pfam" id="PF00571">
    <property type="entry name" value="CBS"/>
    <property type="match status" value="2"/>
</dbReference>
<accession>D0LYX6</accession>
<dbReference type="PANTHER" id="PTHR43080">
    <property type="entry name" value="CBS DOMAIN-CONTAINING PROTEIN CBSX3, MITOCHONDRIAL"/>
    <property type="match status" value="1"/>
</dbReference>
<protein>
    <submittedName>
        <fullName evidence="5">Putative signal transduction protein with CBS domains</fullName>
    </submittedName>
</protein>
<dbReference type="Proteomes" id="UP000001880">
    <property type="component" value="Chromosome"/>
</dbReference>
<dbReference type="CDD" id="cd02205">
    <property type="entry name" value="CBS_pair_SF"/>
    <property type="match status" value="1"/>
</dbReference>
<organism evidence="5 6">
    <name type="scientific">Haliangium ochraceum (strain DSM 14365 / JCM 11303 / SMP-2)</name>
    <dbReference type="NCBI Taxonomy" id="502025"/>
    <lineage>
        <taxon>Bacteria</taxon>
        <taxon>Pseudomonadati</taxon>
        <taxon>Myxococcota</taxon>
        <taxon>Polyangia</taxon>
        <taxon>Haliangiales</taxon>
        <taxon>Kofleriaceae</taxon>
        <taxon>Haliangium</taxon>
    </lineage>
</organism>
<proteinExistence type="predicted"/>
<dbReference type="AlphaFoldDB" id="D0LYX6"/>
<dbReference type="PANTHER" id="PTHR43080:SF2">
    <property type="entry name" value="CBS DOMAIN-CONTAINING PROTEIN"/>
    <property type="match status" value="1"/>
</dbReference>
<evidence type="ECO:0000313" key="5">
    <source>
        <dbReference type="EMBL" id="ACY14446.1"/>
    </source>
</evidence>
<dbReference type="InterPro" id="IPR051257">
    <property type="entry name" value="Diverse_CBS-Domain"/>
</dbReference>
<evidence type="ECO:0000259" key="4">
    <source>
        <dbReference type="PROSITE" id="PS51371"/>
    </source>
</evidence>
<keyword evidence="6" id="KW-1185">Reference proteome</keyword>
<evidence type="ECO:0000256" key="3">
    <source>
        <dbReference type="SAM" id="MobiDB-lite"/>
    </source>
</evidence>
<feature type="region of interest" description="Disordered" evidence="3">
    <location>
        <begin position="130"/>
        <end position="149"/>
    </location>
</feature>
<evidence type="ECO:0000256" key="1">
    <source>
        <dbReference type="ARBA" id="ARBA00023122"/>
    </source>
</evidence>
<evidence type="ECO:0000313" key="6">
    <source>
        <dbReference type="Proteomes" id="UP000001880"/>
    </source>
</evidence>
<dbReference type="SUPFAM" id="SSF54631">
    <property type="entry name" value="CBS-domain pair"/>
    <property type="match status" value="1"/>
</dbReference>
<dbReference type="OrthoDB" id="9790355at2"/>
<dbReference type="EMBL" id="CP001804">
    <property type="protein sequence ID" value="ACY14446.1"/>
    <property type="molecule type" value="Genomic_DNA"/>
</dbReference>
<feature type="domain" description="CBS" evidence="4">
    <location>
        <begin position="8"/>
        <end position="67"/>
    </location>
</feature>
<reference evidence="5 6" key="1">
    <citation type="journal article" date="2010" name="Stand. Genomic Sci.">
        <title>Complete genome sequence of Haliangium ochraceum type strain (SMP-2).</title>
        <authorList>
            <consortium name="US DOE Joint Genome Institute (JGI-PGF)"/>
            <person name="Ivanova N."/>
            <person name="Daum C."/>
            <person name="Lang E."/>
            <person name="Abt B."/>
            <person name="Kopitz M."/>
            <person name="Saunders E."/>
            <person name="Lapidus A."/>
            <person name="Lucas S."/>
            <person name="Glavina Del Rio T."/>
            <person name="Nolan M."/>
            <person name="Tice H."/>
            <person name="Copeland A."/>
            <person name="Cheng J.F."/>
            <person name="Chen F."/>
            <person name="Bruce D."/>
            <person name="Goodwin L."/>
            <person name="Pitluck S."/>
            <person name="Mavromatis K."/>
            <person name="Pati A."/>
            <person name="Mikhailova N."/>
            <person name="Chen A."/>
            <person name="Palaniappan K."/>
            <person name="Land M."/>
            <person name="Hauser L."/>
            <person name="Chang Y.J."/>
            <person name="Jeffries C.D."/>
            <person name="Detter J.C."/>
            <person name="Brettin T."/>
            <person name="Rohde M."/>
            <person name="Goker M."/>
            <person name="Bristow J."/>
            <person name="Markowitz V."/>
            <person name="Eisen J.A."/>
            <person name="Hugenholtz P."/>
            <person name="Kyrpides N.C."/>
            <person name="Klenk H.P."/>
        </authorList>
    </citation>
    <scope>NUCLEOTIDE SEQUENCE [LARGE SCALE GENOMIC DNA]</scope>
    <source>
        <strain evidence="6">DSM 14365 / CIP 107738 / JCM 11303 / AJ 13395 / SMP-2</strain>
    </source>
</reference>
<dbReference type="KEGG" id="hoh:Hoch_1899"/>
<dbReference type="STRING" id="502025.Hoch_1899"/>
<dbReference type="eggNOG" id="COG2524">
    <property type="taxonomic scope" value="Bacteria"/>
</dbReference>
<feature type="domain" description="CBS" evidence="4">
    <location>
        <begin position="73"/>
        <end position="129"/>
    </location>
</feature>
<dbReference type="Gene3D" id="3.10.580.10">
    <property type="entry name" value="CBS-domain"/>
    <property type="match status" value="1"/>
</dbReference>
<dbReference type="PROSITE" id="PS51371">
    <property type="entry name" value="CBS"/>
    <property type="match status" value="2"/>
</dbReference>
<dbReference type="HOGENOM" id="CLU_040681_9_0_7"/>
<dbReference type="SMART" id="SM00116">
    <property type="entry name" value="CBS"/>
    <property type="match status" value="2"/>
</dbReference>
<gene>
    <name evidence="5" type="ordered locus">Hoch_1899</name>
</gene>
<dbReference type="InterPro" id="IPR000644">
    <property type="entry name" value="CBS_dom"/>
</dbReference>